<name>A0ABM3MMJ6_GALME</name>
<keyword evidence="3" id="KW-0862">Zinc</keyword>
<evidence type="ECO:0000256" key="2">
    <source>
        <dbReference type="ARBA" id="ARBA00022771"/>
    </source>
</evidence>
<dbReference type="PROSITE" id="PS51800">
    <property type="entry name" value="ZF_CHHC_U11_48K"/>
    <property type="match status" value="1"/>
</dbReference>
<keyword evidence="2" id="KW-0863">Zinc-finger</keyword>
<feature type="compositionally biased region" description="Basic and acidic residues" evidence="4">
    <location>
        <begin position="263"/>
        <end position="380"/>
    </location>
</feature>
<evidence type="ECO:0000259" key="5">
    <source>
        <dbReference type="PROSITE" id="PS51800"/>
    </source>
</evidence>
<evidence type="ECO:0000313" key="6">
    <source>
        <dbReference type="Proteomes" id="UP001652740"/>
    </source>
</evidence>
<feature type="compositionally biased region" description="Basic and acidic residues" evidence="4">
    <location>
        <begin position="392"/>
        <end position="412"/>
    </location>
</feature>
<reference evidence="7" key="1">
    <citation type="submission" date="2025-08" db="UniProtKB">
        <authorList>
            <consortium name="RefSeq"/>
        </authorList>
    </citation>
    <scope>IDENTIFICATION</scope>
    <source>
        <tissue evidence="7">Whole larvae</tissue>
    </source>
</reference>
<evidence type="ECO:0000256" key="4">
    <source>
        <dbReference type="SAM" id="MobiDB-lite"/>
    </source>
</evidence>
<sequence length="412" mass="48766">MEIRQKQLLDLKLYVENVEAEVTMILQSLQWDRKSLLEKGSMVSCKFDNNHRVPTERKEEHEKQCLLRHLGYSKEDVLLPDPSDITSNTVTFGKYDIQEILNAASHTDPLFRKGSGCDGCEPLTLARLQTVYSADERRAIYDAVVKAAPSCHDLADLALPSSSEGEGSKPSGAKSRLEVLAELRDMKRRRTKYRVAAKTRNYSDVLRDVIRTQMETYTEVSGAAIKATITTKANANIERKSDNSNKLEKYKSEDVYYKHERKRDVRRYNEDENASKQNRLENKRHDRDRERKENERDSYRDRSKCDDTRSYDHRKRYDNGSEKKYYHTDEKYKQSTTTHEDNKYYRESSRKKDREETYYRSYKDRDSRDSREYDKSDYKCSRHSTSKSNLKRYYDVNKEVESHYSEKIKRRN</sequence>
<dbReference type="GeneID" id="113514743"/>
<dbReference type="RefSeq" id="XP_052752607.1">
    <property type="nucleotide sequence ID" value="XM_052896647.1"/>
</dbReference>
<keyword evidence="6" id="KW-1185">Reference proteome</keyword>
<organism evidence="6 7">
    <name type="scientific">Galleria mellonella</name>
    <name type="common">Greater wax moth</name>
    <dbReference type="NCBI Taxonomy" id="7137"/>
    <lineage>
        <taxon>Eukaryota</taxon>
        <taxon>Metazoa</taxon>
        <taxon>Ecdysozoa</taxon>
        <taxon>Arthropoda</taxon>
        <taxon>Hexapoda</taxon>
        <taxon>Insecta</taxon>
        <taxon>Pterygota</taxon>
        <taxon>Neoptera</taxon>
        <taxon>Endopterygota</taxon>
        <taxon>Lepidoptera</taxon>
        <taxon>Glossata</taxon>
        <taxon>Ditrysia</taxon>
        <taxon>Pyraloidea</taxon>
        <taxon>Pyralidae</taxon>
        <taxon>Galleriinae</taxon>
        <taxon>Galleria</taxon>
    </lineage>
</organism>
<feature type="domain" description="CHHC U11-48K-type" evidence="5">
    <location>
        <begin position="42"/>
        <end position="69"/>
    </location>
</feature>
<protein>
    <submittedName>
        <fullName evidence="7">U11/U12 small nuclear ribonucleoprotein 48 kDa protein-like</fullName>
    </submittedName>
</protein>
<accession>A0ABM3MMJ6</accession>
<evidence type="ECO:0000256" key="3">
    <source>
        <dbReference type="ARBA" id="ARBA00022833"/>
    </source>
</evidence>
<dbReference type="Proteomes" id="UP001652740">
    <property type="component" value="Unplaced"/>
</dbReference>
<dbReference type="Pfam" id="PF05253">
    <property type="entry name" value="zf-U11-48K"/>
    <property type="match status" value="1"/>
</dbReference>
<keyword evidence="1" id="KW-0479">Metal-binding</keyword>
<gene>
    <name evidence="7" type="primary">LOC113514743</name>
</gene>
<proteinExistence type="predicted"/>
<evidence type="ECO:0000313" key="7">
    <source>
        <dbReference type="RefSeq" id="XP_052752607.1"/>
    </source>
</evidence>
<evidence type="ECO:0000256" key="1">
    <source>
        <dbReference type="ARBA" id="ARBA00022723"/>
    </source>
</evidence>
<feature type="region of interest" description="Disordered" evidence="4">
    <location>
        <begin position="263"/>
        <end position="412"/>
    </location>
</feature>
<dbReference type="InterPro" id="IPR022776">
    <property type="entry name" value="TRM13/UPF0224_CHHC_Znf_dom"/>
</dbReference>